<organism evidence="2 3">
    <name type="scientific">Coprinellus micaceus</name>
    <name type="common">Glistening ink-cap mushroom</name>
    <name type="synonym">Coprinus micaceus</name>
    <dbReference type="NCBI Taxonomy" id="71717"/>
    <lineage>
        <taxon>Eukaryota</taxon>
        <taxon>Fungi</taxon>
        <taxon>Dikarya</taxon>
        <taxon>Basidiomycota</taxon>
        <taxon>Agaricomycotina</taxon>
        <taxon>Agaricomycetes</taxon>
        <taxon>Agaricomycetidae</taxon>
        <taxon>Agaricales</taxon>
        <taxon>Agaricineae</taxon>
        <taxon>Psathyrellaceae</taxon>
        <taxon>Coprinellus</taxon>
    </lineage>
</organism>
<gene>
    <name evidence="2" type="ORF">FA13DRAFT_1796368</name>
</gene>
<dbReference type="PANTHER" id="PTHR36576">
    <property type="entry name" value="UPF0654 PROTEIN C11D3.01C-RELATED"/>
    <property type="match status" value="1"/>
</dbReference>
<dbReference type="Pfam" id="PF10346">
    <property type="entry name" value="Con-6"/>
    <property type="match status" value="2"/>
</dbReference>
<reference evidence="2 3" key="1">
    <citation type="journal article" date="2019" name="Nat. Ecol. Evol.">
        <title>Megaphylogeny resolves global patterns of mushroom evolution.</title>
        <authorList>
            <person name="Varga T."/>
            <person name="Krizsan K."/>
            <person name="Foldi C."/>
            <person name="Dima B."/>
            <person name="Sanchez-Garcia M."/>
            <person name="Sanchez-Ramirez S."/>
            <person name="Szollosi G.J."/>
            <person name="Szarkandi J.G."/>
            <person name="Papp V."/>
            <person name="Albert L."/>
            <person name="Andreopoulos W."/>
            <person name="Angelini C."/>
            <person name="Antonin V."/>
            <person name="Barry K.W."/>
            <person name="Bougher N.L."/>
            <person name="Buchanan P."/>
            <person name="Buyck B."/>
            <person name="Bense V."/>
            <person name="Catcheside P."/>
            <person name="Chovatia M."/>
            <person name="Cooper J."/>
            <person name="Damon W."/>
            <person name="Desjardin D."/>
            <person name="Finy P."/>
            <person name="Geml J."/>
            <person name="Haridas S."/>
            <person name="Hughes K."/>
            <person name="Justo A."/>
            <person name="Karasinski D."/>
            <person name="Kautmanova I."/>
            <person name="Kiss B."/>
            <person name="Kocsube S."/>
            <person name="Kotiranta H."/>
            <person name="LaButti K.M."/>
            <person name="Lechner B.E."/>
            <person name="Liimatainen K."/>
            <person name="Lipzen A."/>
            <person name="Lukacs Z."/>
            <person name="Mihaltcheva S."/>
            <person name="Morgado L.N."/>
            <person name="Niskanen T."/>
            <person name="Noordeloos M.E."/>
            <person name="Ohm R.A."/>
            <person name="Ortiz-Santana B."/>
            <person name="Ovrebo C."/>
            <person name="Racz N."/>
            <person name="Riley R."/>
            <person name="Savchenko A."/>
            <person name="Shiryaev A."/>
            <person name="Soop K."/>
            <person name="Spirin V."/>
            <person name="Szebenyi C."/>
            <person name="Tomsovsky M."/>
            <person name="Tulloss R.E."/>
            <person name="Uehling J."/>
            <person name="Grigoriev I.V."/>
            <person name="Vagvolgyi C."/>
            <person name="Papp T."/>
            <person name="Martin F.M."/>
            <person name="Miettinen O."/>
            <person name="Hibbett D.S."/>
            <person name="Nagy L.G."/>
        </authorList>
    </citation>
    <scope>NUCLEOTIDE SEQUENCE [LARGE SCALE GENOMIC DNA]</scope>
    <source>
        <strain evidence="2 3">FP101781</strain>
    </source>
</reference>
<feature type="region of interest" description="Disordered" evidence="1">
    <location>
        <begin position="36"/>
        <end position="135"/>
    </location>
</feature>
<feature type="compositionally biased region" description="Basic and acidic residues" evidence="1">
    <location>
        <begin position="118"/>
        <end position="135"/>
    </location>
</feature>
<feature type="compositionally biased region" description="Basic and acidic residues" evidence="1">
    <location>
        <begin position="75"/>
        <end position="85"/>
    </location>
</feature>
<dbReference type="GO" id="GO:0005737">
    <property type="term" value="C:cytoplasm"/>
    <property type="evidence" value="ECO:0007669"/>
    <property type="project" value="TreeGrafter"/>
</dbReference>
<dbReference type="InterPro" id="IPR018824">
    <property type="entry name" value="Conidiation-specific_6"/>
</dbReference>
<evidence type="ECO:0000256" key="1">
    <source>
        <dbReference type="SAM" id="MobiDB-lite"/>
    </source>
</evidence>
<feature type="compositionally biased region" description="Basic and acidic residues" evidence="1">
    <location>
        <begin position="48"/>
        <end position="59"/>
    </location>
</feature>
<dbReference type="Proteomes" id="UP000298030">
    <property type="component" value="Unassembled WGS sequence"/>
</dbReference>
<comment type="caution">
    <text evidence="2">The sequence shown here is derived from an EMBL/GenBank/DDBJ whole genome shotgun (WGS) entry which is preliminary data.</text>
</comment>
<proteinExistence type="predicted"/>
<dbReference type="AlphaFoldDB" id="A0A4Y7SW64"/>
<dbReference type="EMBL" id="QPFP01000056">
    <property type="protein sequence ID" value="TEB25469.1"/>
    <property type="molecule type" value="Genomic_DNA"/>
</dbReference>
<dbReference type="InterPro" id="IPR052670">
    <property type="entry name" value="UPF0654_domain"/>
</dbReference>
<keyword evidence="3" id="KW-1185">Reference proteome</keyword>
<dbReference type="PANTHER" id="PTHR36576:SF1">
    <property type="entry name" value="UPF0654 PROTEIN C11D3.01C-RELATED"/>
    <property type="match status" value="1"/>
</dbReference>
<evidence type="ECO:0008006" key="4">
    <source>
        <dbReference type="Google" id="ProtNLM"/>
    </source>
</evidence>
<evidence type="ECO:0000313" key="2">
    <source>
        <dbReference type="EMBL" id="TEB25469.1"/>
    </source>
</evidence>
<sequence>MSFPELSRFPTLVVQHTTTTYTNMSQEKNPANVIRGLKSAITNPNVSEEAKQRDRERLQELGQDIGAGGQAPEGPGHESLGRPEGSRGVGLGPVDDEEGSNPQRVAGGYKATLSNPRTSDEAKAHAEEKLAEFDQ</sequence>
<dbReference type="OrthoDB" id="5419162at2759"/>
<evidence type="ECO:0000313" key="3">
    <source>
        <dbReference type="Proteomes" id="UP000298030"/>
    </source>
</evidence>
<protein>
    <recommendedName>
        <fullName evidence="4">Conidiation protein 6</fullName>
    </recommendedName>
</protein>
<accession>A0A4Y7SW64</accession>
<name>A0A4Y7SW64_COPMI</name>